<dbReference type="SUPFAM" id="SSF47090">
    <property type="entry name" value="PGBD-like"/>
    <property type="match status" value="1"/>
</dbReference>
<gene>
    <name evidence="6" type="ORF">HG543_41940</name>
</gene>
<evidence type="ECO:0000313" key="6">
    <source>
        <dbReference type="EMBL" id="NMO21370.1"/>
    </source>
</evidence>
<name>A0A848LUT2_9BACT</name>
<dbReference type="Proteomes" id="UP000518300">
    <property type="component" value="Unassembled WGS sequence"/>
</dbReference>
<dbReference type="InterPro" id="IPR000064">
    <property type="entry name" value="NLP_P60_dom"/>
</dbReference>
<dbReference type="InterPro" id="IPR036366">
    <property type="entry name" value="PGBDSf"/>
</dbReference>
<dbReference type="InterPro" id="IPR002477">
    <property type="entry name" value="Peptidoglycan-bd-like"/>
</dbReference>
<dbReference type="InterPro" id="IPR038765">
    <property type="entry name" value="Papain-like_cys_pep_sf"/>
</dbReference>
<sequence>MDGQFGPKTEAAVKAFQRAKGLEADGIVGPKTWAKLRAGNTKPPTNNPPAAGRGTAEAFVQRALAQKGDRYIFGTEVNLNDKNPKAFDCSELVQWAAHQVGVKIPDGTMNQLPHCKQKGTTISVSEALRTRGALLFRPGHVAISLGDGRTIEARGKNYGVGIFNANGRGWTTGALVPGLKY</sequence>
<dbReference type="EMBL" id="JABBJJ010000316">
    <property type="protein sequence ID" value="NMO21370.1"/>
    <property type="molecule type" value="Genomic_DNA"/>
</dbReference>
<reference evidence="6 7" key="1">
    <citation type="submission" date="2020-04" db="EMBL/GenBank/DDBJ databases">
        <title>Draft genome of Pyxidicoccus fallax type strain.</title>
        <authorList>
            <person name="Whitworth D.E."/>
        </authorList>
    </citation>
    <scope>NUCLEOTIDE SEQUENCE [LARGE SCALE GENOMIC DNA]</scope>
    <source>
        <strain evidence="6 7">DSM 14698</strain>
    </source>
</reference>
<dbReference type="Gene3D" id="3.90.1720.10">
    <property type="entry name" value="endopeptidase domain like (from Nostoc punctiforme)"/>
    <property type="match status" value="1"/>
</dbReference>
<organism evidence="6 7">
    <name type="scientific">Pyxidicoccus fallax</name>
    <dbReference type="NCBI Taxonomy" id="394095"/>
    <lineage>
        <taxon>Bacteria</taxon>
        <taxon>Pseudomonadati</taxon>
        <taxon>Myxococcota</taxon>
        <taxon>Myxococcia</taxon>
        <taxon>Myxococcales</taxon>
        <taxon>Cystobacterineae</taxon>
        <taxon>Myxococcaceae</taxon>
        <taxon>Pyxidicoccus</taxon>
    </lineage>
</organism>
<evidence type="ECO:0000256" key="1">
    <source>
        <dbReference type="ARBA" id="ARBA00007074"/>
    </source>
</evidence>
<keyword evidence="3" id="KW-0378">Hydrolase</keyword>
<protein>
    <recommendedName>
        <fullName evidence="5">NlpC/P60 domain-containing protein</fullName>
    </recommendedName>
</protein>
<keyword evidence="7" id="KW-1185">Reference proteome</keyword>
<dbReference type="PANTHER" id="PTHR47359:SF3">
    <property type="entry name" value="NLP_P60 DOMAIN-CONTAINING PROTEIN-RELATED"/>
    <property type="match status" value="1"/>
</dbReference>
<evidence type="ECO:0000259" key="5">
    <source>
        <dbReference type="PROSITE" id="PS51935"/>
    </source>
</evidence>
<evidence type="ECO:0000256" key="4">
    <source>
        <dbReference type="ARBA" id="ARBA00022807"/>
    </source>
</evidence>
<comment type="caution">
    <text evidence="6">The sequence shown here is derived from an EMBL/GenBank/DDBJ whole genome shotgun (WGS) entry which is preliminary data.</text>
</comment>
<dbReference type="Pfam" id="PF01471">
    <property type="entry name" value="PG_binding_1"/>
    <property type="match status" value="1"/>
</dbReference>
<dbReference type="GO" id="GO:0006508">
    <property type="term" value="P:proteolysis"/>
    <property type="evidence" value="ECO:0007669"/>
    <property type="project" value="UniProtKB-KW"/>
</dbReference>
<proteinExistence type="inferred from homology"/>
<dbReference type="SUPFAM" id="SSF54001">
    <property type="entry name" value="Cysteine proteinases"/>
    <property type="match status" value="1"/>
</dbReference>
<dbReference type="AlphaFoldDB" id="A0A848LUT2"/>
<dbReference type="PROSITE" id="PS51935">
    <property type="entry name" value="NLPC_P60"/>
    <property type="match status" value="1"/>
</dbReference>
<feature type="domain" description="NlpC/P60" evidence="5">
    <location>
        <begin position="53"/>
        <end position="181"/>
    </location>
</feature>
<evidence type="ECO:0000256" key="2">
    <source>
        <dbReference type="ARBA" id="ARBA00022670"/>
    </source>
</evidence>
<dbReference type="InterPro" id="IPR036365">
    <property type="entry name" value="PGBD-like_sf"/>
</dbReference>
<keyword evidence="4" id="KW-0788">Thiol protease</keyword>
<dbReference type="GO" id="GO:0008234">
    <property type="term" value="F:cysteine-type peptidase activity"/>
    <property type="evidence" value="ECO:0007669"/>
    <property type="project" value="UniProtKB-KW"/>
</dbReference>
<dbReference type="Gene3D" id="1.10.101.10">
    <property type="entry name" value="PGBD-like superfamily/PGBD"/>
    <property type="match status" value="1"/>
</dbReference>
<keyword evidence="2" id="KW-0645">Protease</keyword>
<dbReference type="Pfam" id="PF00877">
    <property type="entry name" value="NLPC_P60"/>
    <property type="match status" value="1"/>
</dbReference>
<accession>A0A848LUT2</accession>
<evidence type="ECO:0000313" key="7">
    <source>
        <dbReference type="Proteomes" id="UP000518300"/>
    </source>
</evidence>
<dbReference type="PANTHER" id="PTHR47359">
    <property type="entry name" value="PEPTIDOGLYCAN DL-ENDOPEPTIDASE CWLO"/>
    <property type="match status" value="1"/>
</dbReference>
<comment type="similarity">
    <text evidence="1">Belongs to the peptidase C40 family.</text>
</comment>
<evidence type="ECO:0000256" key="3">
    <source>
        <dbReference type="ARBA" id="ARBA00022801"/>
    </source>
</evidence>
<dbReference type="InterPro" id="IPR051794">
    <property type="entry name" value="PG_Endopeptidase_C40"/>
</dbReference>